<dbReference type="PANTHER" id="PTHR10357">
    <property type="entry name" value="ALPHA-AMYLASE FAMILY MEMBER"/>
    <property type="match status" value="1"/>
</dbReference>
<dbReference type="SUPFAM" id="SSF51011">
    <property type="entry name" value="Glycosyl hydrolase domain"/>
    <property type="match status" value="1"/>
</dbReference>
<dbReference type="SUPFAM" id="SSF51445">
    <property type="entry name" value="(Trans)glycosidases"/>
    <property type="match status" value="1"/>
</dbReference>
<evidence type="ECO:0000313" key="9">
    <source>
        <dbReference type="Proteomes" id="UP001256547"/>
    </source>
</evidence>
<evidence type="ECO:0000256" key="2">
    <source>
        <dbReference type="ARBA" id="ARBA00022801"/>
    </source>
</evidence>
<evidence type="ECO:0000259" key="5">
    <source>
        <dbReference type="SMART" id="SM00642"/>
    </source>
</evidence>
<dbReference type="PANTHER" id="PTHR10357:SF217">
    <property type="entry name" value="TREHALOSE-6-PHOSPHATE HYDROLASE"/>
    <property type="match status" value="1"/>
</dbReference>
<dbReference type="AlphaFoldDB" id="A0AAP5NLG2"/>
<evidence type="ECO:0000256" key="4">
    <source>
        <dbReference type="NCBIfam" id="TIGR02403"/>
    </source>
</evidence>
<evidence type="ECO:0000256" key="1">
    <source>
        <dbReference type="ARBA" id="ARBA00008061"/>
    </source>
</evidence>
<dbReference type="Gene3D" id="3.90.400.10">
    <property type="entry name" value="Oligo-1,6-glucosidase, Domain 2"/>
    <property type="match status" value="1"/>
</dbReference>
<dbReference type="Gene3D" id="3.20.20.80">
    <property type="entry name" value="Glycosidases"/>
    <property type="match status" value="1"/>
</dbReference>
<keyword evidence="9" id="KW-1185">Reference proteome</keyword>
<accession>A0AAP5NLG2</accession>
<dbReference type="FunFam" id="3.20.20.80:FF:000064">
    <property type="entry name" value="Oligo-1,6-glucosidase"/>
    <property type="match status" value="1"/>
</dbReference>
<dbReference type="CDD" id="cd11333">
    <property type="entry name" value="AmyAc_SI_OligoGlu_DGase"/>
    <property type="match status" value="1"/>
</dbReference>
<comment type="similarity">
    <text evidence="1">Belongs to the glycosyl hydrolase 13 family.</text>
</comment>
<dbReference type="InterPro" id="IPR012769">
    <property type="entry name" value="Trehalose_TreC"/>
</dbReference>
<gene>
    <name evidence="7" type="primary">treC</name>
    <name evidence="7" type="ORF">P7D36_07875</name>
    <name evidence="6" type="ORF">P7D39_09195</name>
</gene>
<evidence type="ECO:0000313" key="6">
    <source>
        <dbReference type="EMBL" id="MDT2597177.1"/>
    </source>
</evidence>
<sequence>MSFKEKVIYQIYPKSFLDTNQDGVGDLPGIKQKLPYLKQLGVDMIWLSPIYLSPQKDNGYDVADYTAINPMFGTMEDFDQLMTTANELGIELMLDMVFNHVSIEHEWFQKALAGDKKYQDYFILREEPTDWLSKFGGNAWAPFGETGRYYLHLYDKTQADLNWRNPEVRAELFNVLTFWMDKGVKGFRFDVINVIGKDEVLVNCEEEDGKPAYTDRPITHEFIQMMNQATFGKDPEMITVGEMSSTTVKECILYTKPEREELSMTFNFHHLKVDYKDGKKWTQMPFDFAKLKELFHTWGTQMSEEGGWNALFWNNHDQPRALNRFIDVDNYRVAGAKMLASAIHLNRGTPYIYMGEEIGMLDPDYESMEQYVDVESLNAYQELIDAGQTEQTAFEIVKLKSRDNSRTPMQWDSSRFSGFSQVSPWLTVGRTADTINVANELQTGSIFSYYQQLIKLRKKYPVISEGSYEAFLPEHPQIYGYIRRLADHSLLVLNNFFPQETTIELPEEFSAGEILIDNYQTETYNKKLVLKPYQTIAIYR</sequence>
<dbReference type="InterPro" id="IPR013780">
    <property type="entry name" value="Glyco_hydro_b"/>
</dbReference>
<dbReference type="Proteomes" id="UP001256547">
    <property type="component" value="Unassembled WGS sequence"/>
</dbReference>
<reference evidence="7 9" key="1">
    <citation type="submission" date="2023-03" db="EMBL/GenBank/DDBJ databases">
        <authorList>
            <person name="Shen W."/>
            <person name="Cai J."/>
        </authorList>
    </citation>
    <scope>NUCLEOTIDE SEQUENCE</scope>
    <source>
        <strain evidence="7">P55-2</strain>
        <strain evidence="6 9">P72-2</strain>
    </source>
</reference>
<dbReference type="GO" id="GO:0008788">
    <property type="term" value="F:alpha,alpha-phosphotrehalase activity"/>
    <property type="evidence" value="ECO:0007669"/>
    <property type="project" value="UniProtKB-UniRule"/>
</dbReference>
<organism evidence="7 8">
    <name type="scientific">Enterococcus dongliensis</name>
    <dbReference type="NCBI Taxonomy" id="2559925"/>
    <lineage>
        <taxon>Bacteria</taxon>
        <taxon>Bacillati</taxon>
        <taxon>Bacillota</taxon>
        <taxon>Bacilli</taxon>
        <taxon>Lactobacillales</taxon>
        <taxon>Enterococcaceae</taxon>
        <taxon>Enterococcus</taxon>
    </lineage>
</organism>
<dbReference type="InterPro" id="IPR045857">
    <property type="entry name" value="O16G_dom_2"/>
</dbReference>
<evidence type="ECO:0000313" key="7">
    <source>
        <dbReference type="EMBL" id="MDT2637425.1"/>
    </source>
</evidence>
<proteinExistence type="inferred from homology"/>
<keyword evidence="3 7" id="KW-0326">Glycosidase</keyword>
<dbReference type="RefSeq" id="WP_137604336.1">
    <property type="nucleotide sequence ID" value="NZ_JARPYR010000017.1"/>
</dbReference>
<name>A0AAP5NLG2_9ENTE</name>
<dbReference type="NCBIfam" id="NF008183">
    <property type="entry name" value="PRK10933.1"/>
    <property type="match status" value="1"/>
</dbReference>
<evidence type="ECO:0000256" key="3">
    <source>
        <dbReference type="ARBA" id="ARBA00023295"/>
    </source>
</evidence>
<protein>
    <recommendedName>
        <fullName evidence="4">Alpha,alpha-phosphotrehalase</fullName>
        <ecNumber evidence="4">3.2.1.93</ecNumber>
    </recommendedName>
</protein>
<dbReference type="Pfam" id="PF23915">
    <property type="entry name" value="SusG_C"/>
    <property type="match status" value="1"/>
</dbReference>
<dbReference type="NCBIfam" id="TIGR02403">
    <property type="entry name" value="trehalose_treC"/>
    <property type="match status" value="1"/>
</dbReference>
<dbReference type="EMBL" id="JARPYR010000017">
    <property type="protein sequence ID" value="MDT2597177.1"/>
    <property type="molecule type" value="Genomic_DNA"/>
</dbReference>
<dbReference type="SMART" id="SM00642">
    <property type="entry name" value="Aamy"/>
    <property type="match status" value="1"/>
</dbReference>
<dbReference type="EMBL" id="JARPYT010000010">
    <property type="protein sequence ID" value="MDT2637425.1"/>
    <property type="molecule type" value="Genomic_DNA"/>
</dbReference>
<keyword evidence="2 7" id="KW-0378">Hydrolase</keyword>
<feature type="domain" description="Glycosyl hydrolase family 13 catalytic" evidence="5">
    <location>
        <begin position="10"/>
        <end position="406"/>
    </location>
</feature>
<dbReference type="InterPro" id="IPR017853">
    <property type="entry name" value="GH"/>
</dbReference>
<dbReference type="InterPro" id="IPR056300">
    <property type="entry name" value="SusG-like_C"/>
</dbReference>
<dbReference type="GO" id="GO:0005993">
    <property type="term" value="P:trehalose catabolic process"/>
    <property type="evidence" value="ECO:0007669"/>
    <property type="project" value="InterPro"/>
</dbReference>
<dbReference type="GO" id="GO:0005737">
    <property type="term" value="C:cytoplasm"/>
    <property type="evidence" value="ECO:0007669"/>
    <property type="project" value="UniProtKB-UniRule"/>
</dbReference>
<evidence type="ECO:0000313" key="8">
    <source>
        <dbReference type="Proteomes" id="UP001245561"/>
    </source>
</evidence>
<dbReference type="Pfam" id="PF00128">
    <property type="entry name" value="Alpha-amylase"/>
    <property type="match status" value="1"/>
</dbReference>
<dbReference type="GO" id="GO:0004556">
    <property type="term" value="F:alpha-amylase activity"/>
    <property type="evidence" value="ECO:0007669"/>
    <property type="project" value="TreeGrafter"/>
</dbReference>
<comment type="caution">
    <text evidence="7">The sequence shown here is derived from an EMBL/GenBank/DDBJ whole genome shotgun (WGS) entry which is preliminary data.</text>
</comment>
<dbReference type="InterPro" id="IPR006047">
    <property type="entry name" value="GH13_cat_dom"/>
</dbReference>
<dbReference type="Gene3D" id="2.60.40.1180">
    <property type="entry name" value="Golgi alpha-mannosidase II"/>
    <property type="match status" value="1"/>
</dbReference>
<dbReference type="Proteomes" id="UP001245561">
    <property type="component" value="Unassembled WGS sequence"/>
</dbReference>
<dbReference type="EC" id="3.2.1.93" evidence="4"/>